<dbReference type="GO" id="GO:1902600">
    <property type="term" value="P:proton transmembrane transport"/>
    <property type="evidence" value="ECO:0007669"/>
    <property type="project" value="TreeGrafter"/>
</dbReference>
<keyword evidence="6 15" id="KW-0812">Transmembrane</keyword>
<keyword evidence="8 15" id="KW-0067">ATP-binding</keyword>
<feature type="transmembrane region" description="Helical" evidence="15">
    <location>
        <begin position="234"/>
        <end position="253"/>
    </location>
</feature>
<dbReference type="CDD" id="cd02608">
    <property type="entry name" value="P-type_ATPase_Na-K_like"/>
    <property type="match status" value="1"/>
</dbReference>
<dbReference type="InterPro" id="IPR004014">
    <property type="entry name" value="ATPase_P-typ_cation-transptr_N"/>
</dbReference>
<evidence type="ECO:0000256" key="3">
    <source>
        <dbReference type="ARBA" id="ARBA00022448"/>
    </source>
</evidence>
<dbReference type="GO" id="GO:0036376">
    <property type="term" value="P:sodium ion export across plasma membrane"/>
    <property type="evidence" value="ECO:0007669"/>
    <property type="project" value="TreeGrafter"/>
</dbReference>
<comment type="similarity">
    <text evidence="2 15">Belongs to the cation transport ATPase (P-type) (TC 3.A.3) family. Type IIC subfamily.</text>
</comment>
<keyword evidence="15" id="KW-0479">Metal-binding</keyword>
<dbReference type="PRINTS" id="PR00119">
    <property type="entry name" value="CATATPASE"/>
</dbReference>
<dbReference type="GO" id="GO:0005391">
    <property type="term" value="F:P-type sodium:potassium-exchanging transporter activity"/>
    <property type="evidence" value="ECO:0007669"/>
    <property type="project" value="TreeGrafter"/>
</dbReference>
<proteinExistence type="inferred from homology"/>
<dbReference type="GO" id="GO:0030007">
    <property type="term" value="P:intracellular potassium ion homeostasis"/>
    <property type="evidence" value="ECO:0007669"/>
    <property type="project" value="TreeGrafter"/>
</dbReference>
<protein>
    <recommendedName>
        <fullName evidence="15">Sodium/potassium-transporting ATPase subunit alpha</fullName>
    </recommendedName>
</protein>
<dbReference type="Gene3D" id="3.40.1110.10">
    <property type="entry name" value="Calcium-transporting ATPase, cytoplasmic domain N"/>
    <property type="match status" value="1"/>
</dbReference>
<dbReference type="PANTHER" id="PTHR43294">
    <property type="entry name" value="SODIUM/POTASSIUM-TRANSPORTING ATPASE SUBUNIT ALPHA"/>
    <property type="match status" value="1"/>
</dbReference>
<keyword evidence="14 15" id="KW-0472">Membrane</keyword>
<evidence type="ECO:0000313" key="18">
    <source>
        <dbReference type="Ensembl" id="ENSSGRP00000089582.1"/>
    </source>
</evidence>
<evidence type="ECO:0000256" key="10">
    <source>
        <dbReference type="ARBA" id="ARBA00022958"/>
    </source>
</evidence>
<dbReference type="OMA" id="PGMREMV"/>
<dbReference type="GO" id="GO:0005524">
    <property type="term" value="F:ATP binding"/>
    <property type="evidence" value="ECO:0007669"/>
    <property type="project" value="UniProtKB-KW"/>
</dbReference>
<dbReference type="SMART" id="SM00831">
    <property type="entry name" value="Cation_ATPase_N"/>
    <property type="match status" value="1"/>
</dbReference>
<keyword evidence="9" id="KW-0460">Magnesium</keyword>
<evidence type="ECO:0000256" key="7">
    <source>
        <dbReference type="ARBA" id="ARBA00022741"/>
    </source>
</evidence>
<dbReference type="InterPro" id="IPR001757">
    <property type="entry name" value="P_typ_ATPase"/>
</dbReference>
<keyword evidence="5" id="KW-0597">Phosphoprotein</keyword>
<dbReference type="AlphaFoldDB" id="A0A672RKU9"/>
<keyword evidence="7 15" id="KW-0547">Nucleotide-binding</keyword>
<dbReference type="Pfam" id="PF00689">
    <property type="entry name" value="Cation_ATPase_C"/>
    <property type="match status" value="1"/>
</dbReference>
<comment type="subcellular location">
    <subcellularLocation>
        <location evidence="15">Cell membrane</location>
        <topology evidence="15">Multi-pass membrane protein</topology>
    </subcellularLocation>
    <subcellularLocation>
        <location evidence="1">Membrane</location>
        <topology evidence="1">Multi-pass membrane protein</topology>
    </subcellularLocation>
</comment>
<dbReference type="Gene3D" id="3.40.50.1000">
    <property type="entry name" value="HAD superfamily/HAD-like"/>
    <property type="match status" value="1"/>
</dbReference>
<dbReference type="GO" id="GO:0005886">
    <property type="term" value="C:plasma membrane"/>
    <property type="evidence" value="ECO:0007669"/>
    <property type="project" value="UniProtKB-SubCell"/>
</dbReference>
<evidence type="ECO:0000256" key="5">
    <source>
        <dbReference type="ARBA" id="ARBA00022553"/>
    </source>
</evidence>
<feature type="transmembrane region" description="Helical" evidence="15">
    <location>
        <begin position="694"/>
        <end position="714"/>
    </location>
</feature>
<dbReference type="Pfam" id="PF00690">
    <property type="entry name" value="Cation_ATPase_N"/>
    <property type="match status" value="1"/>
</dbReference>
<accession>A0A672RKU9</accession>
<sequence length="927" mass="103089">MGKGYGHESSSEAAPTRGKRKMKEKNLDELKKEVALDDHKLSLDELSTRYGVDLARGLTHKRALEILARDGPNALTPPPTTPEWVKFCKQLFGGFSVLLWIGAILCFFAYGIQAATEDEPVNDNLYLGVVLSAVVIITGCFSYYQEAKSSRIMDSFKNMVPQVSLITAVDNSSLTGESEPQTRSPEFTHENPLETRNISFFSTNCVEGQSFIHYFIHSSIIISVFDCSVCYERFLFQINTVLLNVLVCLTLTAKRMARKNCLVKNLEAVETLGSTSTICSDKTGTLTQNRMTVAHMWFDNQIHEADTTEDQSGSCFDKSSATWFSLSRVAGLCNRAVFKPGQENIPVRKRDTSGDASESALLKCVELSSGCVQTLRDNNRKVTEIPFNSTNKYQLSIHEIEDSPTGHLLVMKGAPERILDRCSTIMINGEEMPMDEDWKDAFQGAYMELGGLGERVLGFCHLFLSPSQFPRGFEFDCDDVNFPVNQLCFLGLISMIDPPRAAVPDAVGKCRSAGIKVIMVTGDHPITAKAIAKGVGIISEGNETVEDIAERLNIPLSQVNPRDAKACVVHGSDLKDMSSEYLDDILRNHTEIVFARTSPQQKLIIVEGCQRQGAIVAVTGDGVNDSPALKKADIGIAMGISGSDVSKQAADMILLDDNFASIVTGVEEGRLIFDNLKKSIAYTLTSNIPEITPFLLFIIASVPLPLGTVTILCIDLGTDMVPAISLAYESAESDIMKRQPRNPKTDKLVNERLISMAYGQIGMIQALGGFFTYFVIMAENGFLPQTLLGIRLDWDDRAVNDVEDTYGQQWTYEQRKVIEFTCHTSFFASIVVVQWADLIICKTRRNSVFQQGMKNRILIFGLFTETALAAFLSYCPGMDIALRMYPLKIMWWFCAFPYSLLIFVYDEIRKLILRRNPGGWVEKETYY</sequence>
<dbReference type="NCBIfam" id="TIGR01106">
    <property type="entry name" value="ATPase-IIC_X-K"/>
    <property type="match status" value="1"/>
</dbReference>
<reference evidence="18" key="2">
    <citation type="submission" date="2025-09" db="UniProtKB">
        <authorList>
            <consortium name="Ensembl"/>
        </authorList>
    </citation>
    <scope>IDENTIFICATION</scope>
</reference>
<dbReference type="PROSITE" id="PS00154">
    <property type="entry name" value="ATPASE_E1_E2"/>
    <property type="match status" value="1"/>
</dbReference>
<dbReference type="SFLD" id="SFLDG00002">
    <property type="entry name" value="C1.7:_P-type_atpase_like"/>
    <property type="match status" value="1"/>
</dbReference>
<dbReference type="InterPro" id="IPR036412">
    <property type="entry name" value="HAD-like_sf"/>
</dbReference>
<dbReference type="InParanoid" id="A0A672RKU9"/>
<evidence type="ECO:0000313" key="19">
    <source>
        <dbReference type="Proteomes" id="UP000472262"/>
    </source>
</evidence>
<dbReference type="Gene3D" id="2.70.150.10">
    <property type="entry name" value="Calcium-transporting ATPase, cytoplasmic transduction domain A"/>
    <property type="match status" value="2"/>
</dbReference>
<feature type="region of interest" description="Disordered" evidence="16">
    <location>
        <begin position="1"/>
        <end position="24"/>
    </location>
</feature>
<dbReference type="Pfam" id="PF13246">
    <property type="entry name" value="Cation_ATPase"/>
    <property type="match status" value="1"/>
</dbReference>
<evidence type="ECO:0000256" key="8">
    <source>
        <dbReference type="ARBA" id="ARBA00022840"/>
    </source>
</evidence>
<feature type="transmembrane region" description="Helical" evidence="15">
    <location>
        <begin position="857"/>
        <end position="874"/>
    </location>
</feature>
<evidence type="ECO:0000256" key="16">
    <source>
        <dbReference type="SAM" id="MobiDB-lite"/>
    </source>
</evidence>
<dbReference type="NCBIfam" id="TIGR01494">
    <property type="entry name" value="ATPase_P-type"/>
    <property type="match status" value="1"/>
</dbReference>
<feature type="compositionally biased region" description="Basic and acidic residues" evidence="16">
    <location>
        <begin position="1"/>
        <end position="10"/>
    </location>
</feature>
<reference evidence="18" key="1">
    <citation type="submission" date="2025-08" db="UniProtKB">
        <authorList>
            <consortium name="Ensembl"/>
        </authorList>
    </citation>
    <scope>IDENTIFICATION</scope>
</reference>
<dbReference type="InterPro" id="IPR044492">
    <property type="entry name" value="P_typ_ATPase_HD_dom"/>
</dbReference>
<evidence type="ECO:0000256" key="15">
    <source>
        <dbReference type="RuleBase" id="RU362084"/>
    </source>
</evidence>
<dbReference type="PRINTS" id="PR00121">
    <property type="entry name" value="NAKATPASE"/>
</dbReference>
<evidence type="ECO:0000256" key="2">
    <source>
        <dbReference type="ARBA" id="ARBA00006934"/>
    </source>
</evidence>
<feature type="transmembrane region" description="Helical" evidence="15">
    <location>
        <begin position="753"/>
        <end position="776"/>
    </location>
</feature>
<dbReference type="Gene3D" id="1.20.1110.10">
    <property type="entry name" value="Calcium-transporting ATPase, transmembrane domain"/>
    <property type="match status" value="2"/>
</dbReference>
<keyword evidence="10 15" id="KW-0630">Potassium</keyword>
<dbReference type="SUPFAM" id="SSF56784">
    <property type="entry name" value="HAD-like"/>
    <property type="match status" value="1"/>
</dbReference>
<keyword evidence="4 15" id="KW-0633">Potassium transport</keyword>
<dbReference type="InterPro" id="IPR005775">
    <property type="entry name" value="P-type_ATPase_IIC"/>
</dbReference>
<dbReference type="GO" id="GO:1990573">
    <property type="term" value="P:potassium ion import across plasma membrane"/>
    <property type="evidence" value="ECO:0007669"/>
    <property type="project" value="TreeGrafter"/>
</dbReference>
<keyword evidence="13 15" id="KW-0406">Ion transport</keyword>
<evidence type="ECO:0000256" key="11">
    <source>
        <dbReference type="ARBA" id="ARBA00022967"/>
    </source>
</evidence>
<dbReference type="GO" id="GO:0006883">
    <property type="term" value="P:intracellular sodium ion homeostasis"/>
    <property type="evidence" value="ECO:0007669"/>
    <property type="project" value="TreeGrafter"/>
</dbReference>
<evidence type="ECO:0000256" key="1">
    <source>
        <dbReference type="ARBA" id="ARBA00004141"/>
    </source>
</evidence>
<keyword evidence="3 15" id="KW-0813">Transport</keyword>
<feature type="transmembrane region" description="Helical" evidence="15">
    <location>
        <begin position="125"/>
        <end position="144"/>
    </location>
</feature>
<feature type="transmembrane region" description="Helical" evidence="15">
    <location>
        <begin position="91"/>
        <end position="113"/>
    </location>
</feature>
<evidence type="ECO:0000259" key="17">
    <source>
        <dbReference type="SMART" id="SM00831"/>
    </source>
</evidence>
<evidence type="ECO:0000256" key="4">
    <source>
        <dbReference type="ARBA" id="ARBA00022538"/>
    </source>
</evidence>
<feature type="transmembrane region" description="Helical" evidence="15">
    <location>
        <begin position="817"/>
        <end position="836"/>
    </location>
</feature>
<dbReference type="SUPFAM" id="SSF81660">
    <property type="entry name" value="Metal cation-transporting ATPase, ATP-binding domain N"/>
    <property type="match status" value="1"/>
</dbReference>
<dbReference type="SFLD" id="SFLDF00027">
    <property type="entry name" value="p-type_atpase"/>
    <property type="match status" value="1"/>
</dbReference>
<evidence type="ECO:0000256" key="6">
    <source>
        <dbReference type="ARBA" id="ARBA00022692"/>
    </source>
</evidence>
<dbReference type="InterPro" id="IPR023214">
    <property type="entry name" value="HAD_sf"/>
</dbReference>
<evidence type="ECO:0000256" key="12">
    <source>
        <dbReference type="ARBA" id="ARBA00022989"/>
    </source>
</evidence>
<organism evidence="18 19">
    <name type="scientific">Sinocyclocheilus grahami</name>
    <name type="common">Dianchi golden-line fish</name>
    <name type="synonym">Barbus grahami</name>
    <dbReference type="NCBI Taxonomy" id="75366"/>
    <lineage>
        <taxon>Eukaryota</taxon>
        <taxon>Metazoa</taxon>
        <taxon>Chordata</taxon>
        <taxon>Craniata</taxon>
        <taxon>Vertebrata</taxon>
        <taxon>Euteleostomi</taxon>
        <taxon>Actinopterygii</taxon>
        <taxon>Neopterygii</taxon>
        <taxon>Teleostei</taxon>
        <taxon>Ostariophysi</taxon>
        <taxon>Cypriniformes</taxon>
        <taxon>Cyprinidae</taxon>
        <taxon>Cyprininae</taxon>
        <taxon>Sinocyclocheilus</taxon>
    </lineage>
</organism>
<feature type="transmembrane region" description="Helical" evidence="15">
    <location>
        <begin position="889"/>
        <end position="905"/>
    </location>
</feature>
<evidence type="ECO:0000256" key="13">
    <source>
        <dbReference type="ARBA" id="ARBA00023065"/>
    </source>
</evidence>
<dbReference type="Ensembl" id="ENSSGRT00000095340.1">
    <property type="protein sequence ID" value="ENSSGRP00000089582.1"/>
    <property type="gene ID" value="ENSSGRG00000044946.1"/>
</dbReference>
<dbReference type="Proteomes" id="UP000472262">
    <property type="component" value="Unassembled WGS sequence"/>
</dbReference>
<dbReference type="InterPro" id="IPR023298">
    <property type="entry name" value="ATPase_P-typ_TM_dom_sf"/>
</dbReference>
<keyword evidence="19" id="KW-1185">Reference proteome</keyword>
<dbReference type="SUPFAM" id="SSF81665">
    <property type="entry name" value="Calcium ATPase, transmembrane domain M"/>
    <property type="match status" value="1"/>
</dbReference>
<dbReference type="SFLD" id="SFLDS00003">
    <property type="entry name" value="Haloacid_Dehalogenase"/>
    <property type="match status" value="1"/>
</dbReference>
<dbReference type="InterPro" id="IPR006068">
    <property type="entry name" value="ATPase_P-typ_cation-transptr_C"/>
</dbReference>
<evidence type="ECO:0000256" key="14">
    <source>
        <dbReference type="ARBA" id="ARBA00023136"/>
    </source>
</evidence>
<feature type="domain" description="Cation-transporting P-type ATPase N-terminal" evidence="17">
    <location>
        <begin position="37"/>
        <end position="111"/>
    </location>
</feature>
<dbReference type="GO" id="GO:0016887">
    <property type="term" value="F:ATP hydrolysis activity"/>
    <property type="evidence" value="ECO:0007669"/>
    <property type="project" value="InterPro"/>
</dbReference>
<dbReference type="PANTHER" id="PTHR43294:SF22">
    <property type="entry name" value="SODIUM_POTASSIUM-TRANSPORTING ATPASE SUBUNIT ALPHA"/>
    <property type="match status" value="1"/>
</dbReference>
<dbReference type="InterPro" id="IPR050510">
    <property type="entry name" value="Cation_transp_ATPase_P-type"/>
</dbReference>
<keyword evidence="11" id="KW-1278">Translocase</keyword>
<dbReference type="FunFam" id="3.40.1110.10:FF:000001">
    <property type="entry name" value="Sodium/potassium-transporting ATPase subunit alpha"/>
    <property type="match status" value="1"/>
</dbReference>
<gene>
    <name evidence="18" type="primary">LOC107557871</name>
</gene>
<dbReference type="FunFam" id="1.20.1110.10:FF:000095">
    <property type="entry name" value="Sodium/potassium-transporting ATPase subunit alpha-1"/>
    <property type="match status" value="1"/>
</dbReference>
<keyword evidence="12 15" id="KW-1133">Transmembrane helix</keyword>
<dbReference type="InterPro" id="IPR023299">
    <property type="entry name" value="ATPase_P-typ_cyto_dom_N"/>
</dbReference>
<name>A0A672RKU9_SINGR</name>
<dbReference type="FunFam" id="3.40.50.1000:FF:000004">
    <property type="entry name" value="Sodium/potassium-transporting ATPase subunit alpha"/>
    <property type="match status" value="1"/>
</dbReference>
<dbReference type="GO" id="GO:0046872">
    <property type="term" value="F:metal ion binding"/>
    <property type="evidence" value="ECO:0007669"/>
    <property type="project" value="UniProtKB-KW"/>
</dbReference>
<dbReference type="InterPro" id="IPR018303">
    <property type="entry name" value="ATPase_P-typ_P_site"/>
</dbReference>
<evidence type="ECO:0000256" key="9">
    <source>
        <dbReference type="ARBA" id="ARBA00022842"/>
    </source>
</evidence>